<comment type="caution">
    <text evidence="2">The sequence shown here is derived from an EMBL/GenBank/DDBJ whole genome shotgun (WGS) entry which is preliminary data.</text>
</comment>
<keyword evidence="1" id="KW-0732">Signal</keyword>
<accession>A0A9W8P0M1</accession>
<keyword evidence="3" id="KW-1185">Reference proteome</keyword>
<evidence type="ECO:0000313" key="2">
    <source>
        <dbReference type="EMBL" id="KAJ3744286.1"/>
    </source>
</evidence>
<sequence>MCTLHKSWWLYFLYRASKLCIFCITQSSQPLSSMMSFKNQTVMQKSSPFEVIICESMCLPAADSTSIEFIPANVNPERTLDVRFILKGFYQVGPLHPFPHHTYRLIVWRWFERQVPPFPVYPRDRCQAPAISIKARYVDNPGRRGSALSAHLSSALLTTAVQVVPLNYAKYPLLLCIKLKIKLVSCIECIEDGHSQTNIDNAEELGS</sequence>
<name>A0A9W8P0M1_9AGAR</name>
<organism evidence="2 3">
    <name type="scientific">Lentinula detonsa</name>
    <dbReference type="NCBI Taxonomy" id="2804962"/>
    <lineage>
        <taxon>Eukaryota</taxon>
        <taxon>Fungi</taxon>
        <taxon>Dikarya</taxon>
        <taxon>Basidiomycota</taxon>
        <taxon>Agaricomycotina</taxon>
        <taxon>Agaricomycetes</taxon>
        <taxon>Agaricomycetidae</taxon>
        <taxon>Agaricales</taxon>
        <taxon>Marasmiineae</taxon>
        <taxon>Omphalotaceae</taxon>
        <taxon>Lentinula</taxon>
    </lineage>
</organism>
<dbReference type="AlphaFoldDB" id="A0A9W8P0M1"/>
<evidence type="ECO:0000256" key="1">
    <source>
        <dbReference type="SAM" id="SignalP"/>
    </source>
</evidence>
<protein>
    <submittedName>
        <fullName evidence="2">Uncharacterized protein</fullName>
    </submittedName>
</protein>
<reference evidence="2 3" key="1">
    <citation type="journal article" date="2023" name="Proc. Natl. Acad. Sci. U.S.A.">
        <title>A global phylogenomic analysis of the shiitake genus Lentinula.</title>
        <authorList>
            <person name="Sierra-Patev S."/>
            <person name="Min B."/>
            <person name="Naranjo-Ortiz M."/>
            <person name="Looney B."/>
            <person name="Konkel Z."/>
            <person name="Slot J.C."/>
            <person name="Sakamoto Y."/>
            <person name="Steenwyk J.L."/>
            <person name="Rokas A."/>
            <person name="Carro J."/>
            <person name="Camarero S."/>
            <person name="Ferreira P."/>
            <person name="Molpeceres G."/>
            <person name="Ruiz-Duenas F.J."/>
            <person name="Serrano A."/>
            <person name="Henrissat B."/>
            <person name="Drula E."/>
            <person name="Hughes K.W."/>
            <person name="Mata J.L."/>
            <person name="Ishikawa N.K."/>
            <person name="Vargas-Isla R."/>
            <person name="Ushijima S."/>
            <person name="Smith C.A."/>
            <person name="Donoghue J."/>
            <person name="Ahrendt S."/>
            <person name="Andreopoulos W."/>
            <person name="He G."/>
            <person name="LaButti K."/>
            <person name="Lipzen A."/>
            <person name="Ng V."/>
            <person name="Riley R."/>
            <person name="Sandor L."/>
            <person name="Barry K."/>
            <person name="Martinez A.T."/>
            <person name="Xiao Y."/>
            <person name="Gibbons J.G."/>
            <person name="Terashima K."/>
            <person name="Grigoriev I.V."/>
            <person name="Hibbett D."/>
        </authorList>
    </citation>
    <scope>NUCLEOTIDE SEQUENCE [LARGE SCALE GENOMIC DNA]</scope>
    <source>
        <strain evidence="2 3">TFB7810</strain>
    </source>
</reference>
<dbReference type="EMBL" id="JANVFU010000007">
    <property type="protein sequence ID" value="KAJ3744286.1"/>
    <property type="molecule type" value="Genomic_DNA"/>
</dbReference>
<feature type="signal peptide" evidence="1">
    <location>
        <begin position="1"/>
        <end position="18"/>
    </location>
</feature>
<evidence type="ECO:0000313" key="3">
    <source>
        <dbReference type="Proteomes" id="UP001142393"/>
    </source>
</evidence>
<feature type="chain" id="PRO_5040917900" evidence="1">
    <location>
        <begin position="19"/>
        <end position="207"/>
    </location>
</feature>
<proteinExistence type="predicted"/>
<dbReference type="Proteomes" id="UP001142393">
    <property type="component" value="Unassembled WGS sequence"/>
</dbReference>
<gene>
    <name evidence="2" type="ORF">DFH05DRAFT_1172006</name>
</gene>